<dbReference type="RefSeq" id="WP_069003418.1">
    <property type="nucleotide sequence ID" value="NZ_LVJW01000006.1"/>
</dbReference>
<dbReference type="PRINTS" id="PR02008">
    <property type="entry name" value="RCMTFAMILY"/>
</dbReference>
<dbReference type="EC" id="2.1.1.176" evidence="3"/>
<dbReference type="Pfam" id="PF22458">
    <property type="entry name" value="RsmF-B_ferredox"/>
    <property type="match status" value="1"/>
</dbReference>
<keyword evidence="6 13" id="KW-0489">Methyltransferase</keyword>
<dbReference type="GO" id="GO:0005829">
    <property type="term" value="C:cytosol"/>
    <property type="evidence" value="ECO:0007669"/>
    <property type="project" value="TreeGrafter"/>
</dbReference>
<evidence type="ECO:0000256" key="10">
    <source>
        <dbReference type="ARBA" id="ARBA00030399"/>
    </source>
</evidence>
<dbReference type="InterPro" id="IPR023267">
    <property type="entry name" value="RCMT"/>
</dbReference>
<dbReference type="AlphaFoldDB" id="A0A1E2UMU0"/>
<evidence type="ECO:0000256" key="3">
    <source>
        <dbReference type="ARBA" id="ARBA00012140"/>
    </source>
</evidence>
<dbReference type="InterPro" id="IPR029063">
    <property type="entry name" value="SAM-dependent_MTases_sf"/>
</dbReference>
<dbReference type="OrthoDB" id="9810297at2"/>
<evidence type="ECO:0000313" key="17">
    <source>
        <dbReference type="Proteomes" id="UP000094849"/>
    </source>
</evidence>
<feature type="binding site" evidence="13">
    <location>
        <position position="328"/>
    </location>
    <ligand>
        <name>S-adenosyl-L-methionine</name>
        <dbReference type="ChEBI" id="CHEBI:59789"/>
    </ligand>
</feature>
<dbReference type="NCBIfam" id="NF008149">
    <property type="entry name" value="PRK10901.1"/>
    <property type="match status" value="1"/>
</dbReference>
<evidence type="ECO:0000256" key="8">
    <source>
        <dbReference type="ARBA" id="ARBA00022691"/>
    </source>
</evidence>
<evidence type="ECO:0000256" key="13">
    <source>
        <dbReference type="PROSITE-ProRule" id="PRU01023"/>
    </source>
</evidence>
<dbReference type="GO" id="GO:0009383">
    <property type="term" value="F:rRNA (cytosine-C5-)-methyltransferase activity"/>
    <property type="evidence" value="ECO:0007669"/>
    <property type="project" value="TreeGrafter"/>
</dbReference>
<evidence type="ECO:0000256" key="5">
    <source>
        <dbReference type="ARBA" id="ARBA00022552"/>
    </source>
</evidence>
<dbReference type="Pfam" id="PF01189">
    <property type="entry name" value="Methyltr_RsmB-F"/>
    <property type="match status" value="1"/>
</dbReference>
<dbReference type="CDD" id="cd02440">
    <property type="entry name" value="AdoMet_MTases"/>
    <property type="match status" value="1"/>
</dbReference>
<keyword evidence="14" id="KW-0175">Coiled coil</keyword>
<name>A0A1E2UMU0_9GAMM</name>
<dbReference type="GO" id="GO:0006355">
    <property type="term" value="P:regulation of DNA-templated transcription"/>
    <property type="evidence" value="ECO:0007669"/>
    <property type="project" value="InterPro"/>
</dbReference>
<dbReference type="STRING" id="1818881.A3196_03230"/>
<evidence type="ECO:0000256" key="7">
    <source>
        <dbReference type="ARBA" id="ARBA00022679"/>
    </source>
</evidence>
<keyword evidence="9 13" id="KW-0694">RNA-binding</keyword>
<feature type="binding site" evidence="13">
    <location>
        <position position="309"/>
    </location>
    <ligand>
        <name>S-adenosyl-L-methionine</name>
        <dbReference type="ChEBI" id="CHEBI:59789"/>
    </ligand>
</feature>
<evidence type="ECO:0000256" key="11">
    <source>
        <dbReference type="ARBA" id="ARBA00031088"/>
    </source>
</evidence>
<dbReference type="NCBIfam" id="TIGR00563">
    <property type="entry name" value="rsmB"/>
    <property type="match status" value="1"/>
</dbReference>
<dbReference type="GO" id="GO:0003723">
    <property type="term" value="F:RNA binding"/>
    <property type="evidence" value="ECO:0007669"/>
    <property type="project" value="UniProtKB-UniRule"/>
</dbReference>
<evidence type="ECO:0000313" key="16">
    <source>
        <dbReference type="EMBL" id="ODB95854.1"/>
    </source>
</evidence>
<reference evidence="16 17" key="1">
    <citation type="submission" date="2016-03" db="EMBL/GenBank/DDBJ databases">
        <title>Chemosynthetic sulphur-oxidizing symbionts of marine invertebrate animals are capable of nitrogen fixation.</title>
        <authorList>
            <person name="Petersen J.M."/>
            <person name="Kemper A."/>
            <person name="Gruber-Vodicka H."/>
            <person name="Cardini U."/>
            <person name="Geest Mvander."/>
            <person name="Kleiner M."/>
            <person name="Bulgheresi S."/>
            <person name="Fussmann M."/>
            <person name="Herbold C."/>
            <person name="Seah B.K.B."/>
            <person name="Antony C.Paul."/>
            <person name="Liu D."/>
            <person name="Belitz A."/>
            <person name="Weber M."/>
        </authorList>
    </citation>
    <scope>NUCLEOTIDE SEQUENCE [LARGE SCALE GENOMIC DNA]</scope>
    <source>
        <strain evidence="16">G_D</strain>
    </source>
</reference>
<keyword evidence="8 13" id="KW-0949">S-adenosyl-L-methionine</keyword>
<evidence type="ECO:0000256" key="14">
    <source>
        <dbReference type="SAM" id="Coils"/>
    </source>
</evidence>
<dbReference type="Gene3D" id="3.40.50.150">
    <property type="entry name" value="Vaccinia Virus protein VP39"/>
    <property type="match status" value="1"/>
</dbReference>
<evidence type="ECO:0000256" key="1">
    <source>
        <dbReference type="ARBA" id="ARBA00002724"/>
    </source>
</evidence>
<evidence type="ECO:0000256" key="12">
    <source>
        <dbReference type="ARBA" id="ARBA00047283"/>
    </source>
</evidence>
<evidence type="ECO:0000256" key="9">
    <source>
        <dbReference type="ARBA" id="ARBA00022884"/>
    </source>
</evidence>
<protein>
    <recommendedName>
        <fullName evidence="3">16S rRNA (cytosine(967)-C(5))-methyltransferase</fullName>
        <ecNumber evidence="3">2.1.1.176</ecNumber>
    </recommendedName>
    <alternativeName>
        <fullName evidence="10">16S rRNA m5C967 methyltransferase</fullName>
    </alternativeName>
    <alternativeName>
        <fullName evidence="11">rRNA (cytosine-C(5)-)-methyltransferase RsmB</fullName>
    </alternativeName>
</protein>
<accession>A0A1E2UMU0</accession>
<feature type="coiled-coil region" evidence="14">
    <location>
        <begin position="282"/>
        <end position="309"/>
    </location>
</feature>
<evidence type="ECO:0000256" key="2">
    <source>
        <dbReference type="ARBA" id="ARBA00004496"/>
    </source>
</evidence>
<comment type="subcellular location">
    <subcellularLocation>
        <location evidence="2">Cytoplasm</location>
    </subcellularLocation>
</comment>
<feature type="binding site" evidence="13">
    <location>
        <begin position="260"/>
        <end position="266"/>
    </location>
    <ligand>
        <name>S-adenosyl-L-methionine</name>
        <dbReference type="ChEBI" id="CHEBI:59789"/>
    </ligand>
</feature>
<feature type="binding site" evidence="13">
    <location>
        <position position="283"/>
    </location>
    <ligand>
        <name>S-adenosyl-L-methionine</name>
        <dbReference type="ChEBI" id="CHEBI:59789"/>
    </ligand>
</feature>
<dbReference type="InterPro" id="IPR001678">
    <property type="entry name" value="MeTrfase_RsmB-F_NOP2_dom"/>
</dbReference>
<keyword evidence="7 13" id="KW-0808">Transferase</keyword>
<dbReference type="PANTHER" id="PTHR22807">
    <property type="entry name" value="NOP2 YEAST -RELATED NOL1/NOP2/FMU SUN DOMAIN-CONTAINING"/>
    <property type="match status" value="1"/>
</dbReference>
<keyword evidence="5" id="KW-0698">rRNA processing</keyword>
<sequence length="441" mass="49008">MGGRKRPTITNPRSVSARVIGDVLSGHSLSESIPKHSAEIADPRDSGLVQEIAYGVMRNFMQLDALSRRLLSKPLKSRDRDIAALILIGLYQLLYLRVADHAAVHETAGAAKQLGKKWAVGLINGVLRNFQRQQESLLKAIADQPEVAYDMPRWLLDALREQWPDEWQSRVRALNQRPPMSLRVNLAKHALADYQQSLREMDITAQTIPYIESGLTLQQPMDVTRLPGFEQGWVSVQDGAAQLAAELLDPQPGEHVLDACAAPGGKSCHILERQPTVRLTAVDLSAERLQRVEENLARLDQQADLVVGDAANPEGDWAERQYQRILLDVPCSATGVIRRHPDIKQLRRASDIPALVKLQGEILRAVWPLLEVGGRMLYVTCSILADENHRQLSRFLAEQPDARALPMEVAWGEACDVGRQILPGEAGMDGFFYAALVKQPQ</sequence>
<evidence type="ECO:0000256" key="4">
    <source>
        <dbReference type="ARBA" id="ARBA00022490"/>
    </source>
</evidence>
<comment type="similarity">
    <text evidence="13">Belongs to the class I-like SAM-binding methyltransferase superfamily. RsmB/NOP family.</text>
</comment>
<dbReference type="SUPFAM" id="SSF53335">
    <property type="entry name" value="S-adenosyl-L-methionine-dependent methyltransferases"/>
    <property type="match status" value="1"/>
</dbReference>
<dbReference type="EMBL" id="LVJZ01000003">
    <property type="protein sequence ID" value="ODB95854.1"/>
    <property type="molecule type" value="Genomic_DNA"/>
</dbReference>
<comment type="catalytic activity">
    <reaction evidence="12">
        <text>cytidine(967) in 16S rRNA + S-adenosyl-L-methionine = 5-methylcytidine(967) in 16S rRNA + S-adenosyl-L-homocysteine + H(+)</text>
        <dbReference type="Rhea" id="RHEA:42748"/>
        <dbReference type="Rhea" id="RHEA-COMP:10219"/>
        <dbReference type="Rhea" id="RHEA-COMP:10220"/>
        <dbReference type="ChEBI" id="CHEBI:15378"/>
        <dbReference type="ChEBI" id="CHEBI:57856"/>
        <dbReference type="ChEBI" id="CHEBI:59789"/>
        <dbReference type="ChEBI" id="CHEBI:74483"/>
        <dbReference type="ChEBI" id="CHEBI:82748"/>
        <dbReference type="EC" id="2.1.1.176"/>
    </reaction>
</comment>
<dbReference type="InterPro" id="IPR035926">
    <property type="entry name" value="NusB-like_sf"/>
</dbReference>
<evidence type="ECO:0000259" key="15">
    <source>
        <dbReference type="PROSITE" id="PS51686"/>
    </source>
</evidence>
<feature type="active site" description="Nucleophile" evidence="13">
    <location>
        <position position="381"/>
    </location>
</feature>
<dbReference type="InterPro" id="IPR054728">
    <property type="entry name" value="RsmB-like_ferredoxin"/>
</dbReference>
<dbReference type="PROSITE" id="PS51686">
    <property type="entry name" value="SAM_MT_RSMB_NOP"/>
    <property type="match status" value="1"/>
</dbReference>
<dbReference type="Gene3D" id="1.10.940.10">
    <property type="entry name" value="NusB-like"/>
    <property type="match status" value="1"/>
</dbReference>
<keyword evidence="17" id="KW-1185">Reference proteome</keyword>
<dbReference type="InterPro" id="IPR049560">
    <property type="entry name" value="MeTrfase_RsmB-F_NOP2_cat"/>
</dbReference>
<evidence type="ECO:0000256" key="6">
    <source>
        <dbReference type="ARBA" id="ARBA00022603"/>
    </source>
</evidence>
<dbReference type="Pfam" id="PF01029">
    <property type="entry name" value="NusB"/>
    <property type="match status" value="1"/>
</dbReference>
<dbReference type="Proteomes" id="UP000094849">
    <property type="component" value="Unassembled WGS sequence"/>
</dbReference>
<keyword evidence="4" id="KW-0963">Cytoplasm</keyword>
<comment type="function">
    <text evidence="1">Specifically methylates the cytosine at position 967 (m5C967) of 16S rRNA.</text>
</comment>
<comment type="caution">
    <text evidence="16">The sequence shown here is derived from an EMBL/GenBank/DDBJ whole genome shotgun (WGS) entry which is preliminary data.</text>
</comment>
<dbReference type="InterPro" id="IPR006027">
    <property type="entry name" value="NusB_RsmB_TIM44"/>
</dbReference>
<dbReference type="Gene3D" id="3.30.70.1170">
    <property type="entry name" value="Sun protein, domain 3"/>
    <property type="match status" value="1"/>
</dbReference>
<dbReference type="FunFam" id="3.40.50.150:FF:000022">
    <property type="entry name" value="Ribosomal RNA small subunit methyltransferase B"/>
    <property type="match status" value="1"/>
</dbReference>
<organism evidence="16 17">
    <name type="scientific">Candidatus Thiodiazotropha endoloripes</name>
    <dbReference type="NCBI Taxonomy" id="1818881"/>
    <lineage>
        <taxon>Bacteria</taxon>
        <taxon>Pseudomonadati</taxon>
        <taxon>Pseudomonadota</taxon>
        <taxon>Gammaproteobacteria</taxon>
        <taxon>Chromatiales</taxon>
        <taxon>Sedimenticolaceae</taxon>
        <taxon>Candidatus Thiodiazotropha</taxon>
    </lineage>
</organism>
<dbReference type="SUPFAM" id="SSF48013">
    <property type="entry name" value="NusB-like"/>
    <property type="match status" value="1"/>
</dbReference>
<dbReference type="InterPro" id="IPR004573">
    <property type="entry name" value="rRNA_ssu_MeTfrase_B"/>
</dbReference>
<proteinExistence type="inferred from homology"/>
<gene>
    <name evidence="16" type="ORF">A3196_03230</name>
</gene>
<dbReference type="Gene3D" id="1.10.287.730">
    <property type="entry name" value="Helix hairpin bin"/>
    <property type="match status" value="1"/>
</dbReference>
<dbReference type="PANTHER" id="PTHR22807:SF61">
    <property type="entry name" value="NOL1_NOP2_SUN FAMILY PROTEIN _ ANTITERMINATION NUSB DOMAIN-CONTAINING PROTEIN"/>
    <property type="match status" value="1"/>
</dbReference>
<dbReference type="GO" id="GO:0070475">
    <property type="term" value="P:rRNA base methylation"/>
    <property type="evidence" value="ECO:0007669"/>
    <property type="project" value="TreeGrafter"/>
</dbReference>
<feature type="domain" description="SAM-dependent MTase RsmB/NOP-type" evidence="15">
    <location>
        <begin position="170"/>
        <end position="439"/>
    </location>
</feature>